<dbReference type="Proteomes" id="UP000037020">
    <property type="component" value="Unassembled WGS sequence"/>
</dbReference>
<comment type="caution">
    <text evidence="4">The sequence shown here is derived from an EMBL/GenBank/DDBJ whole genome shotgun (WGS) entry which is preliminary data.</text>
</comment>
<gene>
    <name evidence="4" type="ORF">ADK38_14270</name>
</gene>
<dbReference type="PROSITE" id="PS50006">
    <property type="entry name" value="FHA_DOMAIN"/>
    <property type="match status" value="1"/>
</dbReference>
<evidence type="ECO:0000259" key="3">
    <source>
        <dbReference type="PROSITE" id="PS50006"/>
    </source>
</evidence>
<feature type="compositionally biased region" description="Low complexity" evidence="2">
    <location>
        <begin position="147"/>
        <end position="183"/>
    </location>
</feature>
<evidence type="ECO:0000313" key="4">
    <source>
        <dbReference type="EMBL" id="KOG89441.1"/>
    </source>
</evidence>
<dbReference type="Gene3D" id="2.60.200.20">
    <property type="match status" value="1"/>
</dbReference>
<dbReference type="EMBL" id="LGUT01001199">
    <property type="protein sequence ID" value="KOG89441.1"/>
    <property type="molecule type" value="Genomic_DNA"/>
</dbReference>
<feature type="compositionally biased region" description="Low complexity" evidence="2">
    <location>
        <begin position="66"/>
        <end position="110"/>
    </location>
</feature>
<feature type="region of interest" description="Disordered" evidence="2">
    <location>
        <begin position="54"/>
        <end position="190"/>
    </location>
</feature>
<organism evidence="4 5">
    <name type="scientific">Streptomyces varsoviensis</name>
    <dbReference type="NCBI Taxonomy" id="67373"/>
    <lineage>
        <taxon>Bacteria</taxon>
        <taxon>Bacillati</taxon>
        <taxon>Actinomycetota</taxon>
        <taxon>Actinomycetes</taxon>
        <taxon>Kitasatosporales</taxon>
        <taxon>Streptomycetaceae</taxon>
        <taxon>Streptomyces</taxon>
    </lineage>
</organism>
<dbReference type="SUPFAM" id="SSF49879">
    <property type="entry name" value="SMAD/FHA domain"/>
    <property type="match status" value="1"/>
</dbReference>
<feature type="non-terminal residue" evidence="4">
    <location>
        <position position="190"/>
    </location>
</feature>
<evidence type="ECO:0000256" key="1">
    <source>
        <dbReference type="ARBA" id="ARBA00022553"/>
    </source>
</evidence>
<evidence type="ECO:0000256" key="2">
    <source>
        <dbReference type="SAM" id="MobiDB-lite"/>
    </source>
</evidence>
<feature type="domain" description="FHA" evidence="3">
    <location>
        <begin position="1"/>
        <end position="40"/>
    </location>
</feature>
<protein>
    <recommendedName>
        <fullName evidence="3">FHA domain-containing protein</fullName>
    </recommendedName>
</protein>
<name>A0ABR5J8J6_9ACTN</name>
<proteinExistence type="predicted"/>
<dbReference type="InterPro" id="IPR000253">
    <property type="entry name" value="FHA_dom"/>
</dbReference>
<feature type="compositionally biased region" description="Low complexity" evidence="2">
    <location>
        <begin position="121"/>
        <end position="137"/>
    </location>
</feature>
<keyword evidence="1" id="KW-0597">Phosphoprotein</keyword>
<reference evidence="4 5" key="1">
    <citation type="submission" date="2015-07" db="EMBL/GenBank/DDBJ databases">
        <authorList>
            <person name="Ju K.-S."/>
            <person name="Doroghazi J.R."/>
            <person name="Metcalf W.W."/>
        </authorList>
    </citation>
    <scope>NUCLEOTIDE SEQUENCE [LARGE SCALE GENOMIC DNA]</scope>
    <source>
        <strain evidence="4 5">NRRL B-3589</strain>
    </source>
</reference>
<dbReference type="InterPro" id="IPR008984">
    <property type="entry name" value="SMAD_FHA_dom_sf"/>
</dbReference>
<keyword evidence="5" id="KW-1185">Reference proteome</keyword>
<sequence length="190" mass="20166">MALEDARVSWRHATVRWDGRSWVIEDHGSTNGTYVQGQRVQRMEIGPGSTVHLGNATDGPRLILSGTPAAAPDAAQSAQPAQAAQPANAAPPQVAQGVQGAQGAQGFQGVRDPAPQPQQPGPGWAQRPAPHQQSVPPQQQPIPPHQQPVQPQAAGWPQAQQPSHQSHQSPQAYQQPPHQAYVPPRQPPPG</sequence>
<evidence type="ECO:0000313" key="5">
    <source>
        <dbReference type="Proteomes" id="UP000037020"/>
    </source>
</evidence>
<accession>A0ABR5J8J6</accession>
<dbReference type="Pfam" id="PF00498">
    <property type="entry name" value="FHA"/>
    <property type="match status" value="1"/>
</dbReference>